<keyword evidence="1" id="KW-0732">Signal</keyword>
<feature type="signal peptide" evidence="1">
    <location>
        <begin position="1"/>
        <end position="23"/>
    </location>
</feature>
<keyword evidence="3" id="KW-1185">Reference proteome</keyword>
<organism evidence="2 3">
    <name type="scientific">Entomospira entomophila</name>
    <dbReference type="NCBI Taxonomy" id="2719988"/>
    <lineage>
        <taxon>Bacteria</taxon>
        <taxon>Pseudomonadati</taxon>
        <taxon>Spirochaetota</taxon>
        <taxon>Spirochaetia</taxon>
        <taxon>Spirochaetales</taxon>
        <taxon>Spirochaetaceae</taxon>
        <taxon>Entomospira</taxon>
    </lineage>
</organism>
<gene>
    <name evidence="2" type="ORF">HCT14_02630</name>
</gene>
<sequence>MMKDRIISILATTLLLCSPLTLSANSRITYAEEWYNLYHLHLHRYPEDEFENLIYLERALQADFSNPRYALAVIETADEWQLYRYLFKMHVNLQLVRTYMALADKYDRKHVYFYNQPWKDQNLRSLDIAEKYYQRAYFFWDETLKWVEAINNEKGLRWIHLGDINQWHNELTFIREGKLDFQKILDRHIKRLESNRQKLLEMDETTY</sequence>
<reference evidence="2 3" key="1">
    <citation type="submission" date="2020-03" db="EMBL/GenBank/DDBJ databases">
        <title>Spirochaetal bacteria isolated from arthropods constitute a novel genus Entomospira genus novum within the order Spirochaetales.</title>
        <authorList>
            <person name="Grana-Miraglia L."/>
            <person name="Sikutova S."/>
            <person name="Fingerle V."/>
            <person name="Sing A."/>
            <person name="Castillo-Ramirez S."/>
            <person name="Margos G."/>
            <person name="Rudolf I."/>
        </authorList>
    </citation>
    <scope>NUCLEOTIDE SEQUENCE [LARGE SCALE GENOMIC DNA]</scope>
    <source>
        <strain evidence="2 3">BR193</strain>
    </source>
</reference>
<dbReference type="RefSeq" id="WP_167700010.1">
    <property type="nucleotide sequence ID" value="NZ_CP118174.1"/>
</dbReference>
<dbReference type="EMBL" id="JAATLJ010000001">
    <property type="protein sequence ID" value="NIZ40410.1"/>
    <property type="molecule type" value="Genomic_DNA"/>
</dbReference>
<accession>A0A968KW18</accession>
<evidence type="ECO:0000313" key="3">
    <source>
        <dbReference type="Proteomes" id="UP000711995"/>
    </source>
</evidence>
<name>A0A968KW18_9SPIO</name>
<protein>
    <submittedName>
        <fullName evidence="2">YdiU family protein</fullName>
    </submittedName>
</protein>
<comment type="caution">
    <text evidence="2">The sequence shown here is derived from an EMBL/GenBank/DDBJ whole genome shotgun (WGS) entry which is preliminary data.</text>
</comment>
<dbReference type="Proteomes" id="UP000711995">
    <property type="component" value="Unassembled WGS sequence"/>
</dbReference>
<feature type="chain" id="PRO_5037753700" evidence="1">
    <location>
        <begin position="24"/>
        <end position="207"/>
    </location>
</feature>
<proteinExistence type="predicted"/>
<evidence type="ECO:0000313" key="2">
    <source>
        <dbReference type="EMBL" id="NIZ40410.1"/>
    </source>
</evidence>
<dbReference type="AlphaFoldDB" id="A0A968KW18"/>
<evidence type="ECO:0000256" key="1">
    <source>
        <dbReference type="SAM" id="SignalP"/>
    </source>
</evidence>